<dbReference type="EMBL" id="SJPY01000004">
    <property type="protein sequence ID" value="TWU41312.1"/>
    <property type="molecule type" value="Genomic_DNA"/>
</dbReference>
<accession>A0A5C6DXF6</accession>
<dbReference type="RefSeq" id="WP_146600154.1">
    <property type="nucleotide sequence ID" value="NZ_SJPY01000004.1"/>
</dbReference>
<comment type="caution">
    <text evidence="1">The sequence shown here is derived from an EMBL/GenBank/DDBJ whole genome shotgun (WGS) entry which is preliminary data.</text>
</comment>
<sequence>MSDSARPLEVVANESVHGHDIMQMMVESGKRYTKESLRAEIVEKFGEQTRYHTCSKQDMTADELIAFLDTKGKFNETSEGFTTAPENICEH</sequence>
<evidence type="ECO:0000313" key="2">
    <source>
        <dbReference type="Proteomes" id="UP000315471"/>
    </source>
</evidence>
<keyword evidence="2" id="KW-1185">Reference proteome</keyword>
<evidence type="ECO:0000313" key="1">
    <source>
        <dbReference type="EMBL" id="TWU41312.1"/>
    </source>
</evidence>
<dbReference type="Proteomes" id="UP000315471">
    <property type="component" value="Unassembled WGS sequence"/>
</dbReference>
<reference evidence="1 2" key="1">
    <citation type="submission" date="2019-02" db="EMBL/GenBank/DDBJ databases">
        <title>Deep-cultivation of Planctomycetes and their phenomic and genomic characterization uncovers novel biology.</title>
        <authorList>
            <person name="Wiegand S."/>
            <person name="Jogler M."/>
            <person name="Boedeker C."/>
            <person name="Pinto D."/>
            <person name="Vollmers J."/>
            <person name="Rivas-Marin E."/>
            <person name="Kohn T."/>
            <person name="Peeters S.H."/>
            <person name="Heuer A."/>
            <person name="Rast P."/>
            <person name="Oberbeckmann S."/>
            <person name="Bunk B."/>
            <person name="Jeske O."/>
            <person name="Meyerdierks A."/>
            <person name="Storesund J.E."/>
            <person name="Kallscheuer N."/>
            <person name="Luecker S."/>
            <person name="Lage O.M."/>
            <person name="Pohl T."/>
            <person name="Merkel B.J."/>
            <person name="Hornburger P."/>
            <person name="Mueller R.-W."/>
            <person name="Bruemmer F."/>
            <person name="Labrenz M."/>
            <person name="Spormann A.M."/>
            <person name="Op Den Camp H."/>
            <person name="Overmann J."/>
            <person name="Amann R."/>
            <person name="Jetten M.S.M."/>
            <person name="Mascher T."/>
            <person name="Medema M.H."/>
            <person name="Devos D.P."/>
            <person name="Kaster A.-K."/>
            <person name="Ovreas L."/>
            <person name="Rohde M."/>
            <person name="Galperin M.Y."/>
            <person name="Jogler C."/>
        </authorList>
    </citation>
    <scope>NUCLEOTIDE SEQUENCE [LARGE SCALE GENOMIC DNA]</scope>
    <source>
        <strain evidence="1 2">Q31b</strain>
    </source>
</reference>
<organism evidence="1 2">
    <name type="scientific">Novipirellula aureliae</name>
    <dbReference type="NCBI Taxonomy" id="2527966"/>
    <lineage>
        <taxon>Bacteria</taxon>
        <taxon>Pseudomonadati</taxon>
        <taxon>Planctomycetota</taxon>
        <taxon>Planctomycetia</taxon>
        <taxon>Pirellulales</taxon>
        <taxon>Pirellulaceae</taxon>
        <taxon>Novipirellula</taxon>
    </lineage>
</organism>
<dbReference type="Pfam" id="PF10678">
    <property type="entry name" value="DUF2492"/>
    <property type="match status" value="1"/>
</dbReference>
<protein>
    <recommendedName>
        <fullName evidence="3">Metal-binding protein</fullName>
    </recommendedName>
</protein>
<proteinExistence type="predicted"/>
<dbReference type="AlphaFoldDB" id="A0A5C6DXF6"/>
<name>A0A5C6DXF6_9BACT</name>
<evidence type="ECO:0008006" key="3">
    <source>
        <dbReference type="Google" id="ProtNLM"/>
    </source>
</evidence>
<dbReference type="NCBIfam" id="TIGR03853">
    <property type="entry name" value="matur_matur"/>
    <property type="match status" value="1"/>
</dbReference>
<gene>
    <name evidence="1" type="ORF">Q31b_27510</name>
</gene>
<dbReference type="InterPro" id="IPR019620">
    <property type="entry name" value="Metal-bd_prot_put"/>
</dbReference>
<dbReference type="OrthoDB" id="285410at2"/>